<dbReference type="Gene3D" id="3.40.50.1820">
    <property type="entry name" value="alpha/beta hydrolase"/>
    <property type="match status" value="1"/>
</dbReference>
<dbReference type="SUPFAM" id="SSF53474">
    <property type="entry name" value="alpha/beta-Hydrolases"/>
    <property type="match status" value="1"/>
</dbReference>
<dbReference type="InterPro" id="IPR029058">
    <property type="entry name" value="AB_hydrolase_fold"/>
</dbReference>
<dbReference type="InterPro" id="IPR000073">
    <property type="entry name" value="AB_hydrolase_1"/>
</dbReference>
<sequence length="252" mass="27382">MSAYDALEAKMTKHPSQVNDERPAILCVAGFGDNASMFEGLADTHLANSYRLLPINLPGFGAQPLAKATTLEALAQTVADKAIKHGAEIIVAHSVASIIASLAAKRADCPLTTIISLEGNITAEDAYFSGTAADYSDPVAFRAAFLERLDEMAKTAPIIRRYRNEVSKADTLALWQLGTDARHFSAGCVPGELLQSAANVIYLYNPDNCPDSTVRWLEENKMDRIILENATHWASVDQPKRLAEMIAEALHR</sequence>
<evidence type="ECO:0000313" key="3">
    <source>
        <dbReference type="Proteomes" id="UP000319555"/>
    </source>
</evidence>
<dbReference type="Proteomes" id="UP000319555">
    <property type="component" value="Unassembled WGS sequence"/>
</dbReference>
<dbReference type="OrthoDB" id="7706423at2"/>
<organism evidence="2 3">
    <name type="scientific">Ruegeria faecimaris</name>
    <dbReference type="NCBI Taxonomy" id="686389"/>
    <lineage>
        <taxon>Bacteria</taxon>
        <taxon>Pseudomonadati</taxon>
        <taxon>Pseudomonadota</taxon>
        <taxon>Alphaproteobacteria</taxon>
        <taxon>Rhodobacterales</taxon>
        <taxon>Roseobacteraceae</taxon>
        <taxon>Ruegeria</taxon>
    </lineage>
</organism>
<reference evidence="2 3" key="1">
    <citation type="submission" date="2017-05" db="EMBL/GenBank/DDBJ databases">
        <authorList>
            <person name="Varghese N."/>
            <person name="Submissions S."/>
        </authorList>
    </citation>
    <scope>NUCLEOTIDE SEQUENCE [LARGE SCALE GENOMIC DNA]</scope>
    <source>
        <strain evidence="2 3">DSM 28009</strain>
    </source>
</reference>
<accession>A0A521EMJ5</accession>
<proteinExistence type="predicted"/>
<gene>
    <name evidence="2" type="ORF">SAMN06265380_11249</name>
</gene>
<dbReference type="AlphaFoldDB" id="A0A521EMJ5"/>
<protein>
    <submittedName>
        <fullName evidence="2">Pimeloyl-ACP methyl ester carboxylesterase</fullName>
    </submittedName>
</protein>
<dbReference type="EMBL" id="FXTE01000012">
    <property type="protein sequence ID" value="SMO85139.1"/>
    <property type="molecule type" value="Genomic_DNA"/>
</dbReference>
<dbReference type="RefSeq" id="WP_142638987.1">
    <property type="nucleotide sequence ID" value="NZ_CANMQC010000036.1"/>
</dbReference>
<evidence type="ECO:0000259" key="1">
    <source>
        <dbReference type="Pfam" id="PF12697"/>
    </source>
</evidence>
<feature type="domain" description="AB hydrolase-1" evidence="1">
    <location>
        <begin position="25"/>
        <end position="244"/>
    </location>
</feature>
<keyword evidence="3" id="KW-1185">Reference proteome</keyword>
<dbReference type="Pfam" id="PF12697">
    <property type="entry name" value="Abhydrolase_6"/>
    <property type="match status" value="1"/>
</dbReference>
<name>A0A521EMJ5_9RHOB</name>
<evidence type="ECO:0000313" key="2">
    <source>
        <dbReference type="EMBL" id="SMO85139.1"/>
    </source>
</evidence>